<dbReference type="GO" id="GO:0044718">
    <property type="term" value="P:siderophore transmembrane transport"/>
    <property type="evidence" value="ECO:0007669"/>
    <property type="project" value="TreeGrafter"/>
</dbReference>
<dbReference type="GO" id="GO:0009279">
    <property type="term" value="C:cell outer membrane"/>
    <property type="evidence" value="ECO:0007669"/>
    <property type="project" value="UniProtKB-SubCell"/>
</dbReference>
<evidence type="ECO:0000256" key="1">
    <source>
        <dbReference type="ARBA" id="ARBA00004571"/>
    </source>
</evidence>
<evidence type="ECO:0000256" key="11">
    <source>
        <dbReference type="ARBA" id="ARBA00023237"/>
    </source>
</evidence>
<dbReference type="Pfam" id="PF07660">
    <property type="entry name" value="STN"/>
    <property type="match status" value="1"/>
</dbReference>
<dbReference type="Pfam" id="PF13715">
    <property type="entry name" value="CarbopepD_reg_2"/>
    <property type="match status" value="1"/>
</dbReference>
<dbReference type="PANTHER" id="PTHR30069:SF29">
    <property type="entry name" value="HEMOGLOBIN AND HEMOGLOBIN-HAPTOGLOBIN-BINDING PROTEIN 1-RELATED"/>
    <property type="match status" value="1"/>
</dbReference>
<dbReference type="EMBL" id="RJTM01000093">
    <property type="protein sequence ID" value="RNL84962.1"/>
    <property type="molecule type" value="Genomic_DNA"/>
</dbReference>
<dbReference type="InterPro" id="IPR039426">
    <property type="entry name" value="TonB-dep_rcpt-like"/>
</dbReference>
<dbReference type="AlphaFoldDB" id="A0A3N0EAR8"/>
<evidence type="ECO:0000256" key="5">
    <source>
        <dbReference type="ARBA" id="ARBA00022692"/>
    </source>
</evidence>
<dbReference type="SUPFAM" id="SSF49464">
    <property type="entry name" value="Carboxypeptidase regulatory domain-like"/>
    <property type="match status" value="1"/>
</dbReference>
<dbReference type="InterPro" id="IPR037066">
    <property type="entry name" value="Plug_dom_sf"/>
</dbReference>
<evidence type="ECO:0000256" key="2">
    <source>
        <dbReference type="ARBA" id="ARBA00022448"/>
    </source>
</evidence>
<dbReference type="OrthoDB" id="9803050at2"/>
<sequence length="835" mass="93311">MSNIEGQTPYNFVFNNDELNIKDKFDINVIDENIDRTLKLLFHSTHITYTIKNKYIVLSKAKNQNAKYTISGVVKDVANGETLLGATVLLKGTSIGSTTNEYGFYSITAPEGNYTLIISYLGFTTFERAINLSSDQRLDIELKEDAAQLDEVVITAEESKKVDLSTPQMSVAKLSTKDIKQIPVVLGEVDLIKSIQLLPGVTNAGEGASGFNVRGGAEDQNLILLDEAIIYNASHLFGFFSIFNADAIKDVKLYKGGIPARFGGRASSVLDIRQKDGNSKEFGLTGGIGAISSRLAAEGPMFKDKGSFLIAGRASYVDIFLALADESSRAGFYDLNLKTNYEIDGKNKLYLSGYLGNDNFNLGGLFTNSYGNLSGNLRWNHIFNNKLFSNVSLIYSRYNYNLEIPTEGIDWTSDISNYNIRYDVGYYASDKLKFDFGVNGIYYNFNPGKLNPLDANSGVNPEKLDDKFALEAGVYAGLEHKISDKLTAQYGLRFSYFNRLGEQTLNNYTNKLPVVYNEELGIYERADPISDTNYGKGKSIATFNNLEPRFALSYQLNEKSSFKASYNRMAQYLHLISNTTSATPLDVWAPSGKFIKPQIADQYAVGYFRNFRENMFSIETEAYYKTIDNRVDYINGAELVAQNTIETEILIGEARAYGLEFLLRKNKGDFTGWVSYTLSKSQQRTPGGAAGGLGINNGKWYNSNWDRTHDFSFTGSYKLNEKWRFGASMVFQTGRPVTYPNGQFIYNGLSVATYSERNADRLPAYHRLDLSATLTPRKNKNRKWQGEWVFGIYNAYSRSNAASISFGQNQETGVTEATRTAIFGIVPSVTYNFKF</sequence>
<dbReference type="InterPro" id="IPR000531">
    <property type="entry name" value="Beta-barrel_TonB"/>
</dbReference>
<dbReference type="PROSITE" id="PS52016">
    <property type="entry name" value="TONB_DEPENDENT_REC_3"/>
    <property type="match status" value="1"/>
</dbReference>
<evidence type="ECO:0000256" key="12">
    <source>
        <dbReference type="PROSITE-ProRule" id="PRU01360"/>
    </source>
</evidence>
<gene>
    <name evidence="17" type="ORF">ED312_13080</name>
</gene>
<evidence type="ECO:0000256" key="8">
    <source>
        <dbReference type="ARBA" id="ARBA00023077"/>
    </source>
</evidence>
<evidence type="ECO:0000313" key="18">
    <source>
        <dbReference type="Proteomes" id="UP000267469"/>
    </source>
</evidence>
<keyword evidence="4" id="KW-0410">Iron transport</keyword>
<keyword evidence="8 13" id="KW-0798">TonB box</keyword>
<reference evidence="17 18" key="1">
    <citation type="submission" date="2018-10" db="EMBL/GenBank/DDBJ databases">
        <title>Sinomicrobium pectinilyticum sp. nov., a pectinase-producing bacterium isolated from alkaline and saline soil, and emended description of the genus Sinomicrobium.</title>
        <authorList>
            <person name="Cheng B."/>
            <person name="Li C."/>
            <person name="Lai Q."/>
            <person name="Du M."/>
            <person name="Shao Z."/>
            <person name="Xu P."/>
            <person name="Yang C."/>
        </authorList>
    </citation>
    <scope>NUCLEOTIDE SEQUENCE [LARGE SCALE GENOMIC DNA]</scope>
    <source>
        <strain evidence="17 18">5DNS001</strain>
    </source>
</reference>
<evidence type="ECO:0000256" key="10">
    <source>
        <dbReference type="ARBA" id="ARBA00023170"/>
    </source>
</evidence>
<dbReference type="Gene3D" id="2.40.170.20">
    <property type="entry name" value="TonB-dependent receptor, beta-barrel domain"/>
    <property type="match status" value="1"/>
</dbReference>
<feature type="domain" description="Secretin/TonB short N-terminal" evidence="15">
    <location>
        <begin position="10"/>
        <end position="61"/>
    </location>
</feature>
<accession>A0A3N0EAR8</accession>
<evidence type="ECO:0008006" key="19">
    <source>
        <dbReference type="Google" id="ProtNLM"/>
    </source>
</evidence>
<feature type="domain" description="TonB-dependent receptor-like beta-barrel" evidence="14">
    <location>
        <begin position="339"/>
        <end position="794"/>
    </location>
</feature>
<evidence type="ECO:0000256" key="6">
    <source>
        <dbReference type="ARBA" id="ARBA00022729"/>
    </source>
</evidence>
<keyword evidence="5 12" id="KW-0812">Transmembrane</keyword>
<dbReference type="InterPro" id="IPR011662">
    <property type="entry name" value="Secretin/TonB_short_N"/>
</dbReference>
<keyword evidence="18" id="KW-1185">Reference proteome</keyword>
<evidence type="ECO:0000256" key="9">
    <source>
        <dbReference type="ARBA" id="ARBA00023136"/>
    </source>
</evidence>
<dbReference type="Gene3D" id="2.60.40.1120">
    <property type="entry name" value="Carboxypeptidase-like, regulatory domain"/>
    <property type="match status" value="1"/>
</dbReference>
<dbReference type="InterPro" id="IPR012910">
    <property type="entry name" value="Plug_dom"/>
</dbReference>
<evidence type="ECO:0000256" key="4">
    <source>
        <dbReference type="ARBA" id="ARBA00022496"/>
    </source>
</evidence>
<dbReference type="Pfam" id="PF07715">
    <property type="entry name" value="Plug"/>
    <property type="match status" value="1"/>
</dbReference>
<comment type="subcellular location">
    <subcellularLocation>
        <location evidence="1 12">Cell outer membrane</location>
        <topology evidence="1 12">Multi-pass membrane protein</topology>
    </subcellularLocation>
</comment>
<name>A0A3N0EAR8_SINP1</name>
<evidence type="ECO:0000259" key="14">
    <source>
        <dbReference type="Pfam" id="PF00593"/>
    </source>
</evidence>
<dbReference type="GO" id="GO:0015344">
    <property type="term" value="F:siderophore uptake transmembrane transporter activity"/>
    <property type="evidence" value="ECO:0007669"/>
    <property type="project" value="TreeGrafter"/>
</dbReference>
<proteinExistence type="inferred from homology"/>
<dbReference type="Pfam" id="PF00593">
    <property type="entry name" value="TonB_dep_Rec_b-barrel"/>
    <property type="match status" value="1"/>
</dbReference>
<keyword evidence="9 12" id="KW-0472">Membrane</keyword>
<keyword evidence="4" id="KW-0406">Ion transport</keyword>
<dbReference type="Gene3D" id="2.170.130.10">
    <property type="entry name" value="TonB-dependent receptor, plug domain"/>
    <property type="match status" value="1"/>
</dbReference>
<dbReference type="InterPro" id="IPR008969">
    <property type="entry name" value="CarboxyPept-like_regulatory"/>
</dbReference>
<evidence type="ECO:0000259" key="15">
    <source>
        <dbReference type="Pfam" id="PF07660"/>
    </source>
</evidence>
<evidence type="ECO:0000256" key="7">
    <source>
        <dbReference type="ARBA" id="ARBA00023004"/>
    </source>
</evidence>
<evidence type="ECO:0000256" key="13">
    <source>
        <dbReference type="RuleBase" id="RU003357"/>
    </source>
</evidence>
<evidence type="ECO:0000256" key="3">
    <source>
        <dbReference type="ARBA" id="ARBA00022452"/>
    </source>
</evidence>
<keyword evidence="10" id="KW-0675">Receptor</keyword>
<evidence type="ECO:0000259" key="16">
    <source>
        <dbReference type="Pfam" id="PF07715"/>
    </source>
</evidence>
<dbReference type="SUPFAM" id="SSF56935">
    <property type="entry name" value="Porins"/>
    <property type="match status" value="1"/>
</dbReference>
<feature type="domain" description="TonB-dependent receptor plug" evidence="16">
    <location>
        <begin position="170"/>
        <end position="267"/>
    </location>
</feature>
<keyword evidence="7" id="KW-0408">Iron</keyword>
<dbReference type="InterPro" id="IPR036942">
    <property type="entry name" value="Beta-barrel_TonB_sf"/>
</dbReference>
<comment type="caution">
    <text evidence="17">The sequence shown here is derived from an EMBL/GenBank/DDBJ whole genome shotgun (WGS) entry which is preliminary data.</text>
</comment>
<dbReference type="Proteomes" id="UP000267469">
    <property type="component" value="Unassembled WGS sequence"/>
</dbReference>
<keyword evidence="2 12" id="KW-0813">Transport</keyword>
<protein>
    <recommendedName>
        <fullName evidence="19">TonB-dependent receptor</fullName>
    </recommendedName>
</protein>
<organism evidence="17 18">
    <name type="scientific">Sinomicrobium pectinilyticum</name>
    <dbReference type="NCBI Taxonomy" id="1084421"/>
    <lineage>
        <taxon>Bacteria</taxon>
        <taxon>Pseudomonadati</taxon>
        <taxon>Bacteroidota</taxon>
        <taxon>Flavobacteriia</taxon>
        <taxon>Flavobacteriales</taxon>
        <taxon>Flavobacteriaceae</taxon>
        <taxon>Sinomicrobium</taxon>
    </lineage>
</organism>
<evidence type="ECO:0000313" key="17">
    <source>
        <dbReference type="EMBL" id="RNL84962.1"/>
    </source>
</evidence>
<keyword evidence="6" id="KW-0732">Signal</keyword>
<comment type="similarity">
    <text evidence="12 13">Belongs to the TonB-dependent receptor family.</text>
</comment>
<dbReference type="PANTHER" id="PTHR30069">
    <property type="entry name" value="TONB-DEPENDENT OUTER MEMBRANE RECEPTOR"/>
    <property type="match status" value="1"/>
</dbReference>
<keyword evidence="3 12" id="KW-1134">Transmembrane beta strand</keyword>
<keyword evidence="11 12" id="KW-0998">Cell outer membrane</keyword>